<organism evidence="2 4">
    <name type="scientific">Medicago truncatula</name>
    <name type="common">Barrel medic</name>
    <name type="synonym">Medicago tribuloides</name>
    <dbReference type="NCBI Taxonomy" id="3880"/>
    <lineage>
        <taxon>Eukaryota</taxon>
        <taxon>Viridiplantae</taxon>
        <taxon>Streptophyta</taxon>
        <taxon>Embryophyta</taxon>
        <taxon>Tracheophyta</taxon>
        <taxon>Spermatophyta</taxon>
        <taxon>Magnoliopsida</taxon>
        <taxon>eudicotyledons</taxon>
        <taxon>Gunneridae</taxon>
        <taxon>Pentapetalae</taxon>
        <taxon>rosids</taxon>
        <taxon>fabids</taxon>
        <taxon>Fabales</taxon>
        <taxon>Fabaceae</taxon>
        <taxon>Papilionoideae</taxon>
        <taxon>50 kb inversion clade</taxon>
        <taxon>NPAAA clade</taxon>
        <taxon>Hologalegina</taxon>
        <taxon>IRL clade</taxon>
        <taxon>Trifolieae</taxon>
        <taxon>Medicago</taxon>
    </lineage>
</organism>
<accession>A0A072UII3</accession>
<dbReference type="EnsemblPlants" id="KEH29477">
    <property type="protein sequence ID" value="KEH29477"/>
    <property type="gene ID" value="MTR_4g037295"/>
</dbReference>
<evidence type="ECO:0000313" key="4">
    <source>
        <dbReference type="Proteomes" id="UP000002051"/>
    </source>
</evidence>
<dbReference type="AlphaFoldDB" id="A0A072UII3"/>
<protein>
    <submittedName>
        <fullName evidence="2 3">Uncharacterized protein</fullName>
    </submittedName>
</protein>
<name>A0A072UII3_MEDTR</name>
<keyword evidence="4" id="KW-1185">Reference proteome</keyword>
<dbReference type="Proteomes" id="UP000002051">
    <property type="component" value="Chromosome 4"/>
</dbReference>
<proteinExistence type="predicted"/>
<gene>
    <name evidence="2" type="ordered locus">MTR_4g037295</name>
</gene>
<reference evidence="3" key="3">
    <citation type="submission" date="2015-04" db="UniProtKB">
        <authorList>
            <consortium name="EnsemblPlants"/>
        </authorList>
    </citation>
    <scope>IDENTIFICATION</scope>
    <source>
        <strain evidence="3">cv. Jemalong A17</strain>
    </source>
</reference>
<reference evidence="2 4" key="2">
    <citation type="journal article" date="2014" name="BMC Genomics">
        <title>An improved genome release (version Mt4.0) for the model legume Medicago truncatula.</title>
        <authorList>
            <person name="Tang H."/>
            <person name="Krishnakumar V."/>
            <person name="Bidwell S."/>
            <person name="Rosen B."/>
            <person name="Chan A."/>
            <person name="Zhou S."/>
            <person name="Gentzbittel L."/>
            <person name="Childs K.L."/>
            <person name="Yandell M."/>
            <person name="Gundlach H."/>
            <person name="Mayer K.F."/>
            <person name="Schwartz D.C."/>
            <person name="Town C.D."/>
        </authorList>
    </citation>
    <scope>GENOME REANNOTATION</scope>
    <source>
        <strain evidence="2">A17</strain>
        <strain evidence="3 4">cv. Jemalong A17</strain>
    </source>
</reference>
<evidence type="ECO:0000313" key="2">
    <source>
        <dbReference type="EMBL" id="KEH29477.1"/>
    </source>
</evidence>
<dbReference type="HOGENOM" id="CLU_2779661_0_0_1"/>
<reference evidence="2 4" key="1">
    <citation type="journal article" date="2011" name="Nature">
        <title>The Medicago genome provides insight into the evolution of rhizobial symbioses.</title>
        <authorList>
            <person name="Young N.D."/>
            <person name="Debelle F."/>
            <person name="Oldroyd G.E."/>
            <person name="Geurts R."/>
            <person name="Cannon S.B."/>
            <person name="Udvardi M.K."/>
            <person name="Benedito V.A."/>
            <person name="Mayer K.F."/>
            <person name="Gouzy J."/>
            <person name="Schoof H."/>
            <person name="Van de Peer Y."/>
            <person name="Proost S."/>
            <person name="Cook D.R."/>
            <person name="Meyers B.C."/>
            <person name="Spannagl M."/>
            <person name="Cheung F."/>
            <person name="De Mita S."/>
            <person name="Krishnakumar V."/>
            <person name="Gundlach H."/>
            <person name="Zhou S."/>
            <person name="Mudge J."/>
            <person name="Bharti A.K."/>
            <person name="Murray J.D."/>
            <person name="Naoumkina M.A."/>
            <person name="Rosen B."/>
            <person name="Silverstein K.A."/>
            <person name="Tang H."/>
            <person name="Rombauts S."/>
            <person name="Zhao P.X."/>
            <person name="Zhou P."/>
            <person name="Barbe V."/>
            <person name="Bardou P."/>
            <person name="Bechner M."/>
            <person name="Bellec A."/>
            <person name="Berger A."/>
            <person name="Berges H."/>
            <person name="Bidwell S."/>
            <person name="Bisseling T."/>
            <person name="Choisne N."/>
            <person name="Couloux A."/>
            <person name="Denny R."/>
            <person name="Deshpande S."/>
            <person name="Dai X."/>
            <person name="Doyle J.J."/>
            <person name="Dudez A.M."/>
            <person name="Farmer A.D."/>
            <person name="Fouteau S."/>
            <person name="Franken C."/>
            <person name="Gibelin C."/>
            <person name="Gish J."/>
            <person name="Goldstein S."/>
            <person name="Gonzalez A.J."/>
            <person name="Green P.J."/>
            <person name="Hallab A."/>
            <person name="Hartog M."/>
            <person name="Hua A."/>
            <person name="Humphray S.J."/>
            <person name="Jeong D.H."/>
            <person name="Jing Y."/>
            <person name="Jocker A."/>
            <person name="Kenton S.M."/>
            <person name="Kim D.J."/>
            <person name="Klee K."/>
            <person name="Lai H."/>
            <person name="Lang C."/>
            <person name="Lin S."/>
            <person name="Macmil S.L."/>
            <person name="Magdelenat G."/>
            <person name="Matthews L."/>
            <person name="McCorrison J."/>
            <person name="Monaghan E.L."/>
            <person name="Mun J.H."/>
            <person name="Najar F.Z."/>
            <person name="Nicholson C."/>
            <person name="Noirot C."/>
            <person name="O'Bleness M."/>
            <person name="Paule C.R."/>
            <person name="Poulain J."/>
            <person name="Prion F."/>
            <person name="Qin B."/>
            <person name="Qu C."/>
            <person name="Retzel E.F."/>
            <person name="Riddle C."/>
            <person name="Sallet E."/>
            <person name="Samain S."/>
            <person name="Samson N."/>
            <person name="Sanders I."/>
            <person name="Saurat O."/>
            <person name="Scarpelli C."/>
            <person name="Schiex T."/>
            <person name="Segurens B."/>
            <person name="Severin A.J."/>
            <person name="Sherrier D.J."/>
            <person name="Shi R."/>
            <person name="Sims S."/>
            <person name="Singer S.R."/>
            <person name="Sinharoy S."/>
            <person name="Sterck L."/>
            <person name="Viollet A."/>
            <person name="Wang B.B."/>
            <person name="Wang K."/>
            <person name="Wang M."/>
            <person name="Wang X."/>
            <person name="Warfsmann J."/>
            <person name="Weissenbach J."/>
            <person name="White D.D."/>
            <person name="White J.D."/>
            <person name="Wiley G.B."/>
            <person name="Wincker P."/>
            <person name="Xing Y."/>
            <person name="Yang L."/>
            <person name="Yao Z."/>
            <person name="Ying F."/>
            <person name="Zhai J."/>
            <person name="Zhou L."/>
            <person name="Zuber A."/>
            <person name="Denarie J."/>
            <person name="Dixon R.A."/>
            <person name="May G.D."/>
            <person name="Schwartz D.C."/>
            <person name="Rogers J."/>
            <person name="Quetier F."/>
            <person name="Town C.D."/>
            <person name="Roe B.A."/>
        </authorList>
    </citation>
    <scope>NUCLEOTIDE SEQUENCE [LARGE SCALE GENOMIC DNA]</scope>
    <source>
        <strain evidence="2">A17</strain>
        <strain evidence="3 4">cv. Jemalong A17</strain>
    </source>
</reference>
<feature type="region of interest" description="Disordered" evidence="1">
    <location>
        <begin position="1"/>
        <end position="21"/>
    </location>
</feature>
<sequence length="69" mass="7891">MVLGQAKQQQKMKWKHNKTTQQKYTQNKAAILLTDLPLEGIHSSVPVPKKQNQISSTCSTFQRQEEAHT</sequence>
<feature type="compositionally biased region" description="Polar residues" evidence="1">
    <location>
        <begin position="50"/>
        <end position="62"/>
    </location>
</feature>
<evidence type="ECO:0000313" key="3">
    <source>
        <dbReference type="EnsemblPlants" id="KEH29477"/>
    </source>
</evidence>
<dbReference type="EMBL" id="CM001220">
    <property type="protein sequence ID" value="KEH29477.1"/>
    <property type="molecule type" value="Genomic_DNA"/>
</dbReference>
<feature type="region of interest" description="Disordered" evidence="1">
    <location>
        <begin position="44"/>
        <end position="69"/>
    </location>
</feature>
<evidence type="ECO:0000256" key="1">
    <source>
        <dbReference type="SAM" id="MobiDB-lite"/>
    </source>
</evidence>